<dbReference type="SUPFAM" id="SSF75011">
    <property type="entry name" value="3-carboxy-cis,cis-mucoante lactonizing enzyme"/>
    <property type="match status" value="1"/>
</dbReference>
<sequence>MAYGRFGAEVRSAGRRLVVLEGRSGRVYLFDLQSPENDPLQLVETGAQSVAMTDTQVFVGGDGAIRVFDVAKPLSPVEVIFTPPAMRTFSGQIAVEDDLLVWTNGGLSLGDAGPTGPGRIEVFRRAGGAWRWQARLASDQTDGEDASGQSCCVEIDQGQIVVSTADGARRFAFQGGRWIEERLP</sequence>
<organism evidence="1 2">
    <name type="scientific">Rhizobium leguminosarum bv. trifolii (strain WSM1325)</name>
    <dbReference type="NCBI Taxonomy" id="395491"/>
    <lineage>
        <taxon>Bacteria</taxon>
        <taxon>Pseudomonadati</taxon>
        <taxon>Pseudomonadota</taxon>
        <taxon>Alphaproteobacteria</taxon>
        <taxon>Hyphomicrobiales</taxon>
        <taxon>Rhizobiaceae</taxon>
        <taxon>Rhizobium/Agrobacterium group</taxon>
        <taxon>Rhizobium</taxon>
    </lineage>
</organism>
<accession>C6BB55</accession>
<dbReference type="AlphaFoldDB" id="C6BB55"/>
<keyword evidence="1" id="KW-0614">Plasmid</keyword>
<dbReference type="KEGG" id="rlg:Rleg_6573"/>
<proteinExistence type="predicted"/>
<evidence type="ECO:0000313" key="2">
    <source>
        <dbReference type="Proteomes" id="UP000002256"/>
    </source>
</evidence>
<dbReference type="InterPro" id="IPR015943">
    <property type="entry name" value="WD40/YVTN_repeat-like_dom_sf"/>
</dbReference>
<gene>
    <name evidence="1" type="ordered locus">Rleg_6573</name>
</gene>
<dbReference type="HOGENOM" id="CLU_1467088_0_0_5"/>
<geneLocation type="plasmid" evidence="1 2">
    <name>pR132505</name>
</geneLocation>
<protein>
    <submittedName>
        <fullName evidence="1">Uncharacterized protein</fullName>
    </submittedName>
</protein>
<reference evidence="1 2" key="1">
    <citation type="journal article" date="2010" name="Stand. Genomic Sci.">
        <title>Complete genome sequence of Rhizobium leguminosarum bv. trifolii strain WSM1325, an effective microsymbiont of annual Mediterranean clovers.</title>
        <authorList>
            <person name="Reeve W."/>
            <person name="O'Hara G."/>
            <person name="Chain P."/>
            <person name="Ardley J."/>
            <person name="Brau L."/>
            <person name="Nandesena K."/>
            <person name="Tiwari R."/>
            <person name="Copeland A."/>
            <person name="Nolan M."/>
            <person name="Han C."/>
            <person name="Brettin T."/>
            <person name="Land M."/>
            <person name="Ovchinikova G."/>
            <person name="Ivanova N."/>
            <person name="Mavromatis K."/>
            <person name="Markowitz V."/>
            <person name="Kyrpides N."/>
            <person name="Melino V."/>
            <person name="Denton M."/>
            <person name="Yates R."/>
            <person name="Howieson J."/>
        </authorList>
    </citation>
    <scope>NUCLEOTIDE SEQUENCE [LARGE SCALE GENOMIC DNA]</scope>
    <source>
        <strain evidence="1 2">WSM1325</strain>
        <plasmid evidence="2">Plasmid pR132505</plasmid>
    </source>
</reference>
<dbReference type="EMBL" id="CP001627">
    <property type="protein sequence ID" value="ACS61313.1"/>
    <property type="molecule type" value="Genomic_DNA"/>
</dbReference>
<evidence type="ECO:0000313" key="1">
    <source>
        <dbReference type="EMBL" id="ACS61313.1"/>
    </source>
</evidence>
<dbReference type="Gene3D" id="2.130.10.10">
    <property type="entry name" value="YVTN repeat-like/Quinoprotein amine dehydrogenase"/>
    <property type="match status" value="1"/>
</dbReference>
<name>C6BB55_RHILS</name>
<dbReference type="Proteomes" id="UP000002256">
    <property type="component" value="Plasmid pR132505"/>
</dbReference>